<feature type="transmembrane region" description="Helical" evidence="1">
    <location>
        <begin position="98"/>
        <end position="116"/>
    </location>
</feature>
<dbReference type="InterPro" id="IPR009495">
    <property type="entry name" value="NrsF"/>
</dbReference>
<keyword evidence="1" id="KW-0472">Membrane</keyword>
<sequence length="216" mass="21975">MEHDTQRQTDALIQRLAGEAGAVRPQHPALLPRLLAATGISLALAVLVVAAAFGIRDDLASHVFSPMYLYKAVAMVCFAIAGLSLVRAAGTPGASLRLAVALAPAVLVLVAGMMLLDDKVTLAGARAVSVPVCLLAIVMASLPALALMLLALRRATPTRPALAGAMAGLLAGSIGALAYTLACVNDGTLFVSVWYSLAILIACALGALAGRSALAW</sequence>
<keyword evidence="3" id="KW-1185">Reference proteome</keyword>
<feature type="transmembrane region" description="Helical" evidence="1">
    <location>
        <begin position="162"/>
        <end position="181"/>
    </location>
</feature>
<keyword evidence="1" id="KW-0812">Transmembrane</keyword>
<gene>
    <name evidence="2" type="ORF">SAMN06296416_1131</name>
</gene>
<dbReference type="AlphaFoldDB" id="A0A286DFE7"/>
<dbReference type="RefSeq" id="WP_097123510.1">
    <property type="nucleotide sequence ID" value="NZ_OCND01000013.1"/>
</dbReference>
<keyword evidence="1" id="KW-1133">Transmembrane helix</keyword>
<proteinExistence type="predicted"/>
<accession>A0A286DFE7</accession>
<dbReference type="EMBL" id="OCND01000013">
    <property type="protein sequence ID" value="SOD57319.1"/>
    <property type="molecule type" value="Genomic_DNA"/>
</dbReference>
<dbReference type="OrthoDB" id="8366811at2"/>
<feature type="transmembrane region" description="Helical" evidence="1">
    <location>
        <begin position="34"/>
        <end position="55"/>
    </location>
</feature>
<dbReference type="Proteomes" id="UP000219374">
    <property type="component" value="Unassembled WGS sequence"/>
</dbReference>
<feature type="transmembrane region" description="Helical" evidence="1">
    <location>
        <begin position="128"/>
        <end position="150"/>
    </location>
</feature>
<evidence type="ECO:0000313" key="3">
    <source>
        <dbReference type="Proteomes" id="UP000219374"/>
    </source>
</evidence>
<feature type="transmembrane region" description="Helical" evidence="1">
    <location>
        <begin position="193"/>
        <end position="214"/>
    </location>
</feature>
<dbReference type="Pfam" id="PF06532">
    <property type="entry name" value="NrsF"/>
    <property type="match status" value="1"/>
</dbReference>
<evidence type="ECO:0000313" key="2">
    <source>
        <dbReference type="EMBL" id="SOD57319.1"/>
    </source>
</evidence>
<evidence type="ECO:0008006" key="4">
    <source>
        <dbReference type="Google" id="ProtNLM"/>
    </source>
</evidence>
<feature type="transmembrane region" description="Helical" evidence="1">
    <location>
        <begin position="67"/>
        <end position="86"/>
    </location>
</feature>
<reference evidence="2 3" key="1">
    <citation type="submission" date="2017-09" db="EMBL/GenBank/DDBJ databases">
        <authorList>
            <person name="Ehlers B."/>
            <person name="Leendertz F.H."/>
        </authorList>
    </citation>
    <scope>NUCLEOTIDE SEQUENCE [LARGE SCALE GENOMIC DNA]</scope>
    <source>
        <strain evidence="2 3">CGMCC 1.10978</strain>
    </source>
</reference>
<organism evidence="2 3">
    <name type="scientific">Pseudoxanthomonas wuyuanensis</name>
    <dbReference type="NCBI Taxonomy" id="1073196"/>
    <lineage>
        <taxon>Bacteria</taxon>
        <taxon>Pseudomonadati</taxon>
        <taxon>Pseudomonadota</taxon>
        <taxon>Gammaproteobacteria</taxon>
        <taxon>Lysobacterales</taxon>
        <taxon>Lysobacteraceae</taxon>
        <taxon>Pseudoxanthomonas</taxon>
    </lineage>
</organism>
<evidence type="ECO:0000256" key="1">
    <source>
        <dbReference type="SAM" id="Phobius"/>
    </source>
</evidence>
<name>A0A286DFE7_9GAMM</name>
<protein>
    <recommendedName>
        <fullName evidence="4">Anti-sigma-F factor NrsF</fullName>
    </recommendedName>
</protein>